<reference evidence="2 3" key="1">
    <citation type="submission" date="2019-11" db="EMBL/GenBank/DDBJ databases">
        <authorList>
            <person name="Criscuolo A."/>
        </authorList>
    </citation>
    <scope>NUCLEOTIDE SEQUENCE [LARGE SCALE GENOMIC DNA]</scope>
    <source>
        <strain evidence="2">CIP111667</strain>
    </source>
</reference>
<evidence type="ECO:0000256" key="1">
    <source>
        <dbReference type="SAM" id="MobiDB-lite"/>
    </source>
</evidence>
<keyword evidence="3" id="KW-1185">Reference proteome</keyword>
<feature type="region of interest" description="Disordered" evidence="1">
    <location>
        <begin position="135"/>
        <end position="154"/>
    </location>
</feature>
<dbReference type="Proteomes" id="UP000419743">
    <property type="component" value="Unassembled WGS sequence"/>
</dbReference>
<accession>A0A7M4DL62</accession>
<gene>
    <name evidence="2" type="ORF">HALOF300_02878</name>
</gene>
<dbReference type="RefSeq" id="WP_156741600.1">
    <property type="nucleotide sequence ID" value="NZ_CACRYJ010000042.1"/>
</dbReference>
<dbReference type="InterPro" id="IPR006311">
    <property type="entry name" value="TAT_signal"/>
</dbReference>
<dbReference type="PROSITE" id="PS51318">
    <property type="entry name" value="TAT"/>
    <property type="match status" value="1"/>
</dbReference>
<dbReference type="AlphaFoldDB" id="A0A7M4DL62"/>
<evidence type="ECO:0000313" key="3">
    <source>
        <dbReference type="Proteomes" id="UP000419743"/>
    </source>
</evidence>
<proteinExistence type="predicted"/>
<organism evidence="2 3">
    <name type="scientific">Occultella aeris</name>
    <dbReference type="NCBI Taxonomy" id="2761496"/>
    <lineage>
        <taxon>Bacteria</taxon>
        <taxon>Bacillati</taxon>
        <taxon>Actinomycetota</taxon>
        <taxon>Actinomycetes</taxon>
        <taxon>Micrococcales</taxon>
        <taxon>Ruaniaceae</taxon>
        <taxon>Occultella</taxon>
    </lineage>
</organism>
<protein>
    <recommendedName>
        <fullName evidence="4">DUF4185 domain-containing protein</fullName>
    </recommendedName>
</protein>
<evidence type="ECO:0008006" key="4">
    <source>
        <dbReference type="Google" id="ProtNLM"/>
    </source>
</evidence>
<sequence>MRPSTTAQPNERPRRRGLAAATAVGLGIGALLLGALPAQAGGGAGGSGAGSCSLDPVAIEPSAQVHAALTDAFTGYGDSGEGWTGGDSTYSVPLGGGRTAWIFSDTFLGPVNPDGSRPETTPFLNNSFVIDERGSLSTATGGTPEAPESLIPPPEEGGGWYWVGDGATDRDGNLQLVALKFWYGGGGAFDFGWESNHLATFDSETFERLDFVDLPSAAGVQWASWLQRDGRYTYIYGVEDLGASKYMHVARVSGRDLDGAPWEYWDGTGWSGEETDTARIMDGVANEYSVAPLRDGYLLITQDTHEIFSRNIEAYVSCSPTGPFTPLGTVYEMPEVGAAGSYGNPNIFAYNAHEHPELRTRGDRILVTYNVNSFDSGDLYEDVTIYRPRFVEIDLGLRPDCGRELGRCG</sequence>
<comment type="caution">
    <text evidence="2">The sequence shown here is derived from an EMBL/GenBank/DDBJ whole genome shotgun (WGS) entry which is preliminary data.</text>
</comment>
<name>A0A7M4DL62_9MICO</name>
<evidence type="ECO:0000313" key="2">
    <source>
        <dbReference type="EMBL" id="VZO37958.1"/>
    </source>
</evidence>
<dbReference type="EMBL" id="CACRYJ010000042">
    <property type="protein sequence ID" value="VZO37958.1"/>
    <property type="molecule type" value="Genomic_DNA"/>
</dbReference>